<dbReference type="EMBL" id="JAAARO010000014">
    <property type="protein sequence ID" value="KAF5736142.1"/>
    <property type="molecule type" value="Genomic_DNA"/>
</dbReference>
<evidence type="ECO:0008006" key="3">
    <source>
        <dbReference type="Google" id="ProtNLM"/>
    </source>
</evidence>
<dbReference type="InParanoid" id="A0A7J7CPW4"/>
<gene>
    <name evidence="1" type="ORF">HS088_TW14G00277</name>
</gene>
<evidence type="ECO:0000313" key="1">
    <source>
        <dbReference type="EMBL" id="KAF5736142.1"/>
    </source>
</evidence>
<dbReference type="Gene3D" id="3.40.1500.20">
    <property type="match status" value="1"/>
</dbReference>
<accession>A0A7J7CPW4</accession>
<name>A0A7J7CPW4_TRIWF</name>
<sequence>MAVCTSLPRLFPCGLVVPLALRHHLSCMDSQRKLMEFPHLSAAHRDLMLSLIMALESRLDSHLLPVSVPPDVEFYQNETTGSQGSLCVRKGHHSSPIDFMLASWLHLEQPNGDVFNITNLQVYLKPTANAPHFQFELVQCNPTYLIFFLDLTPRKDLVLNPDYLKTFYEDNQLEPLRRQLNELVPESQPYFSSSLYFRHVMSPTGILVSIKSHEAADGRVEEIIRDNISLIANEVLGLWIDKCDFEGCGNVVGETEKIELEKRDYMIKSKAIQLDLFTTMPL</sequence>
<dbReference type="Pfam" id="PF06405">
    <property type="entry name" value="RCC_reductase"/>
    <property type="match status" value="1"/>
</dbReference>
<dbReference type="GO" id="GO:0015996">
    <property type="term" value="P:chlorophyll catabolic process"/>
    <property type="evidence" value="ECO:0007669"/>
    <property type="project" value="TreeGrafter"/>
</dbReference>
<dbReference type="PANTHER" id="PTHR34685:SF3">
    <property type="entry name" value="RED CHLOROPHYLL CATABOLITE REDUCTASE"/>
    <property type="match status" value="1"/>
</dbReference>
<organism evidence="1 2">
    <name type="scientific">Tripterygium wilfordii</name>
    <name type="common">Thunder God vine</name>
    <dbReference type="NCBI Taxonomy" id="458696"/>
    <lineage>
        <taxon>Eukaryota</taxon>
        <taxon>Viridiplantae</taxon>
        <taxon>Streptophyta</taxon>
        <taxon>Embryophyta</taxon>
        <taxon>Tracheophyta</taxon>
        <taxon>Spermatophyta</taxon>
        <taxon>Magnoliopsida</taxon>
        <taxon>eudicotyledons</taxon>
        <taxon>Gunneridae</taxon>
        <taxon>Pentapetalae</taxon>
        <taxon>rosids</taxon>
        <taxon>fabids</taxon>
        <taxon>Celastrales</taxon>
        <taxon>Celastraceae</taxon>
        <taxon>Tripterygium</taxon>
    </lineage>
</organism>
<dbReference type="InterPro" id="IPR009439">
    <property type="entry name" value="RCC_reductase"/>
</dbReference>
<protein>
    <recommendedName>
        <fullName evidence="3">Red chlorophyll catabolite reductase chloroplastic</fullName>
    </recommendedName>
</protein>
<keyword evidence="2" id="KW-1185">Reference proteome</keyword>
<comment type="caution">
    <text evidence="1">The sequence shown here is derived from an EMBL/GenBank/DDBJ whole genome shotgun (WGS) entry which is preliminary data.</text>
</comment>
<evidence type="ECO:0000313" key="2">
    <source>
        <dbReference type="Proteomes" id="UP000593562"/>
    </source>
</evidence>
<dbReference type="GO" id="GO:0051743">
    <property type="term" value="F:red chlorophyll catabolite reductase activity"/>
    <property type="evidence" value="ECO:0007669"/>
    <property type="project" value="InterPro"/>
</dbReference>
<dbReference type="AlphaFoldDB" id="A0A7J7CPW4"/>
<dbReference type="PANTHER" id="PTHR34685">
    <property type="entry name" value="RED CHLOROPHYLL CATABOLITE REDUCTASE, CHLOROPLASTIC"/>
    <property type="match status" value="1"/>
</dbReference>
<dbReference type="GO" id="GO:0009507">
    <property type="term" value="C:chloroplast"/>
    <property type="evidence" value="ECO:0007669"/>
    <property type="project" value="TreeGrafter"/>
</dbReference>
<proteinExistence type="predicted"/>
<dbReference type="Proteomes" id="UP000593562">
    <property type="component" value="Unassembled WGS sequence"/>
</dbReference>
<reference evidence="1 2" key="1">
    <citation type="journal article" date="2020" name="Nat. Commun.">
        <title>Genome of Tripterygium wilfordii and identification of cytochrome P450 involved in triptolide biosynthesis.</title>
        <authorList>
            <person name="Tu L."/>
            <person name="Su P."/>
            <person name="Zhang Z."/>
            <person name="Gao L."/>
            <person name="Wang J."/>
            <person name="Hu T."/>
            <person name="Zhou J."/>
            <person name="Zhang Y."/>
            <person name="Zhao Y."/>
            <person name="Liu Y."/>
            <person name="Song Y."/>
            <person name="Tong Y."/>
            <person name="Lu Y."/>
            <person name="Yang J."/>
            <person name="Xu C."/>
            <person name="Jia M."/>
            <person name="Peters R.J."/>
            <person name="Huang L."/>
            <person name="Gao W."/>
        </authorList>
    </citation>
    <scope>NUCLEOTIDE SEQUENCE [LARGE SCALE GENOMIC DNA]</scope>
    <source>
        <strain evidence="2">cv. XIE 37</strain>
        <tissue evidence="1">Leaf</tissue>
    </source>
</reference>